<evidence type="ECO:0000313" key="4">
    <source>
        <dbReference type="Proteomes" id="UP000665561"/>
    </source>
</evidence>
<keyword evidence="1" id="KW-0812">Transmembrane</keyword>
<keyword evidence="4" id="KW-1185">Reference proteome</keyword>
<sequence length="107" mass="11618">MSTRQRRAIVHHLIRCCILGAFGFYIVFLVRTGSLAGYVEPNLAAAVKLSAIGLFATAIYQLHAALSEWQGYSPEACDCNHEPSPSFAANLIIYGLFALPIVLGFAM</sequence>
<dbReference type="Proteomes" id="UP000665561">
    <property type="component" value="Unassembled WGS sequence"/>
</dbReference>
<name>A0ABW9XU87_9BACL</name>
<accession>A0ABW9XU87</accession>
<comment type="caution">
    <text evidence="3">The sequence shown here is derived from an EMBL/GenBank/DDBJ whole genome shotgun (WGS) entry which is preliminary data.</text>
</comment>
<dbReference type="InterPro" id="IPR048493">
    <property type="entry name" value="DUF1980_N"/>
</dbReference>
<organism evidence="3 4">
    <name type="scientific">Paenibacillus glycinis</name>
    <dbReference type="NCBI Taxonomy" id="2697035"/>
    <lineage>
        <taxon>Bacteria</taxon>
        <taxon>Bacillati</taxon>
        <taxon>Bacillota</taxon>
        <taxon>Bacilli</taxon>
        <taxon>Bacillales</taxon>
        <taxon>Paenibacillaceae</taxon>
        <taxon>Paenibacillus</taxon>
    </lineage>
</organism>
<evidence type="ECO:0000259" key="2">
    <source>
        <dbReference type="Pfam" id="PF09323"/>
    </source>
</evidence>
<feature type="transmembrane region" description="Helical" evidence="1">
    <location>
        <begin position="87"/>
        <end position="106"/>
    </location>
</feature>
<reference evidence="3 4" key="1">
    <citation type="submission" date="2020-01" db="EMBL/GenBank/DDBJ databases">
        <title>Paenibacillus soybeanensis sp. nov. isolated from the nodules of soybean (Glycine max(L.) Merr).</title>
        <authorList>
            <person name="Wang H."/>
        </authorList>
    </citation>
    <scope>NUCLEOTIDE SEQUENCE [LARGE SCALE GENOMIC DNA]</scope>
    <source>
        <strain evidence="3 4">T1</strain>
    </source>
</reference>
<keyword evidence="1" id="KW-1133">Transmembrane helix</keyword>
<dbReference type="EMBL" id="JAAAMV010000019">
    <property type="protein sequence ID" value="NBD26236.1"/>
    <property type="molecule type" value="Genomic_DNA"/>
</dbReference>
<feature type="transmembrane region" description="Helical" evidence="1">
    <location>
        <begin position="12"/>
        <end position="31"/>
    </location>
</feature>
<proteinExistence type="predicted"/>
<gene>
    <name evidence="3" type="ORF">GT019_20360</name>
</gene>
<evidence type="ECO:0000313" key="3">
    <source>
        <dbReference type="EMBL" id="NBD26236.1"/>
    </source>
</evidence>
<evidence type="ECO:0000256" key="1">
    <source>
        <dbReference type="SAM" id="Phobius"/>
    </source>
</evidence>
<feature type="domain" description="DUF1980" evidence="2">
    <location>
        <begin position="14"/>
        <end position="106"/>
    </location>
</feature>
<keyword evidence="1" id="KW-0472">Membrane</keyword>
<dbReference type="Pfam" id="PF09323">
    <property type="entry name" value="DUF1980"/>
    <property type="match status" value="1"/>
</dbReference>
<dbReference type="RefSeq" id="WP_161745035.1">
    <property type="nucleotide sequence ID" value="NZ_JAAAMV010000019.1"/>
</dbReference>
<protein>
    <submittedName>
        <fullName evidence="3">DUF1980 domain-containing protein</fullName>
    </submittedName>
</protein>